<feature type="signal peptide" evidence="1">
    <location>
        <begin position="1"/>
        <end position="21"/>
    </location>
</feature>
<dbReference type="InterPro" id="IPR036116">
    <property type="entry name" value="FN3_sf"/>
</dbReference>
<dbReference type="Gene3D" id="2.60.40.420">
    <property type="entry name" value="Cupredoxins - blue copper proteins"/>
    <property type="match status" value="2"/>
</dbReference>
<dbReference type="InterPro" id="IPR011707">
    <property type="entry name" value="Cu-oxidase-like_N"/>
</dbReference>
<dbReference type="PANTHER" id="PTHR11709:SF518">
    <property type="entry name" value="MULTICOPPER OXIDASE"/>
    <property type="match status" value="1"/>
</dbReference>
<dbReference type="InterPro" id="IPR008972">
    <property type="entry name" value="Cupredoxin"/>
</dbReference>
<accession>A0A370DM90</accession>
<dbReference type="Pfam" id="PF07732">
    <property type="entry name" value="Cu-oxidase_3"/>
    <property type="match status" value="1"/>
</dbReference>
<dbReference type="SUPFAM" id="SSF49503">
    <property type="entry name" value="Cupredoxins"/>
    <property type="match status" value="2"/>
</dbReference>
<keyword evidence="4" id="KW-1185">Reference proteome</keyword>
<comment type="caution">
    <text evidence="3">The sequence shown here is derived from an EMBL/GenBank/DDBJ whole genome shotgun (WGS) entry which is preliminary data.</text>
</comment>
<dbReference type="InterPro" id="IPR011706">
    <property type="entry name" value="Cu-oxidase_C"/>
</dbReference>
<sequence>MKKILSGILYLALAIPVFANATSCPSTDVVTDAPQFQWSYDSAGDYYSGTLIMDEVTITLNNGETLTTRAYAQAGSAPSVPGPTITMAPDKKYVLKFENRLAYQPLSSDHNVFKDPNVTNLHTHGLHTTGDTPGDDVTRIFEGRTGGDYVFDITSDHMGGTFWLHAHHHGSTYLQISSGAFGMLVIDDANDGIPANVAAMEERLLTMAYLDPSVAGTGGDMLVSGTLNPGWNVNGTVDGNICMPANTWQHWRMLVAAADVKAKDVVVGDQCEVALLARDGVWRTMVPKDLTTNTLSLTGGSRADIAVRCSADSTLTVGNTVVANIYADSSLPTNNAAHPYAADGSSQWASFRPSYLRDLRNEPVTNFETVNMGARTINGSKFDINEPTFITQADGVQEWNVKGATNHPFHLHVFHFQAQTDCGAYEAGEYYDTIAASCNVRFDLNPQTSTVFDGKTVFHCHLLDHEDQGAMGYMLVQPAPGTIPAPTYPTGAGFMEKYELDGGPAPTVPADPSGLAANAVSSSQINLSWADNATDEDAYQVEQSSDGINFSVIAVLSADSTGYSDTGLSESTEYFYQVNASNAAGNSGYSNVTSATTDAVGGGGDPVSVEVGSIVVSTANAGKGKKTGVADIVVVDDLGNPVQGAVVSGEFSGDINEIISASSATNANGQTSVGTTQSAKVRRLTFCVTGIVDTNGILSSFSGSVCGSL</sequence>
<gene>
    <name evidence="3" type="ORF">DIZ80_00610</name>
</gene>
<dbReference type="Pfam" id="PF07731">
    <property type="entry name" value="Cu-oxidase_2"/>
    <property type="match status" value="1"/>
</dbReference>
<dbReference type="GO" id="GO:0005507">
    <property type="term" value="F:copper ion binding"/>
    <property type="evidence" value="ECO:0007669"/>
    <property type="project" value="InterPro"/>
</dbReference>
<dbReference type="InterPro" id="IPR003961">
    <property type="entry name" value="FN3_dom"/>
</dbReference>
<name>A0A370DM90_9GAMM</name>
<dbReference type="EMBL" id="QFXC01000002">
    <property type="protein sequence ID" value="RDH86008.1"/>
    <property type="molecule type" value="Genomic_DNA"/>
</dbReference>
<evidence type="ECO:0000313" key="4">
    <source>
        <dbReference type="Proteomes" id="UP000254266"/>
    </source>
</evidence>
<dbReference type="InterPro" id="IPR045087">
    <property type="entry name" value="Cu-oxidase_fam"/>
</dbReference>
<dbReference type="AlphaFoldDB" id="A0A370DM90"/>
<proteinExistence type="predicted"/>
<evidence type="ECO:0000313" key="3">
    <source>
        <dbReference type="EMBL" id="RDH86008.1"/>
    </source>
</evidence>
<evidence type="ECO:0000256" key="1">
    <source>
        <dbReference type="SAM" id="SignalP"/>
    </source>
</evidence>
<dbReference type="Pfam" id="PF00041">
    <property type="entry name" value="fn3"/>
    <property type="match status" value="1"/>
</dbReference>
<organism evidence="3 4">
    <name type="scientific">endosymbiont of Galathealinum brachiosum</name>
    <dbReference type="NCBI Taxonomy" id="2200906"/>
    <lineage>
        <taxon>Bacteria</taxon>
        <taxon>Pseudomonadati</taxon>
        <taxon>Pseudomonadota</taxon>
        <taxon>Gammaproteobacteria</taxon>
        <taxon>sulfur-oxidizing symbionts</taxon>
    </lineage>
</organism>
<keyword evidence="1" id="KW-0732">Signal</keyword>
<feature type="chain" id="PRO_5016769253" description="Fibronectin type-III domain-containing protein" evidence="1">
    <location>
        <begin position="22"/>
        <end position="709"/>
    </location>
</feature>
<dbReference type="PANTHER" id="PTHR11709">
    <property type="entry name" value="MULTI-COPPER OXIDASE"/>
    <property type="match status" value="1"/>
</dbReference>
<dbReference type="PROSITE" id="PS50853">
    <property type="entry name" value="FN3"/>
    <property type="match status" value="1"/>
</dbReference>
<dbReference type="InterPro" id="IPR013783">
    <property type="entry name" value="Ig-like_fold"/>
</dbReference>
<dbReference type="GO" id="GO:0016491">
    <property type="term" value="F:oxidoreductase activity"/>
    <property type="evidence" value="ECO:0007669"/>
    <property type="project" value="InterPro"/>
</dbReference>
<reference evidence="3 4" key="1">
    <citation type="journal article" date="2018" name="ISME J.">
        <title>Endosymbiont genomes yield clues of tubeworm success.</title>
        <authorList>
            <person name="Li Y."/>
            <person name="Liles M.R."/>
            <person name="Halanych K.M."/>
        </authorList>
    </citation>
    <scope>NUCLEOTIDE SEQUENCE [LARGE SCALE GENOMIC DNA]</scope>
    <source>
        <strain evidence="3">A1464</strain>
    </source>
</reference>
<protein>
    <recommendedName>
        <fullName evidence="2">Fibronectin type-III domain-containing protein</fullName>
    </recommendedName>
</protein>
<dbReference type="SMART" id="SM00060">
    <property type="entry name" value="FN3"/>
    <property type="match status" value="1"/>
</dbReference>
<evidence type="ECO:0000259" key="2">
    <source>
        <dbReference type="PROSITE" id="PS50853"/>
    </source>
</evidence>
<dbReference type="Gene3D" id="2.60.40.10">
    <property type="entry name" value="Immunoglobulins"/>
    <property type="match status" value="1"/>
</dbReference>
<dbReference type="SUPFAM" id="SSF49265">
    <property type="entry name" value="Fibronectin type III"/>
    <property type="match status" value="1"/>
</dbReference>
<feature type="domain" description="Fibronectin type-III" evidence="2">
    <location>
        <begin position="508"/>
        <end position="600"/>
    </location>
</feature>
<dbReference type="Proteomes" id="UP000254266">
    <property type="component" value="Unassembled WGS sequence"/>
</dbReference>
<dbReference type="CDD" id="cd00063">
    <property type="entry name" value="FN3"/>
    <property type="match status" value="1"/>
</dbReference>